<dbReference type="Pfam" id="PF14559">
    <property type="entry name" value="TPR_19"/>
    <property type="match status" value="1"/>
</dbReference>
<dbReference type="SMART" id="SM00028">
    <property type="entry name" value="TPR"/>
    <property type="match status" value="5"/>
</dbReference>
<name>A0A3B0SIC7_9ZZZZ</name>
<proteinExistence type="predicted"/>
<sequence>GIALETVCGKIMPDWDSLFCYGILMMNAGEPARAAKTFSLLLDDKFPPEGENKKADAAMMAGIAFNAAERWQEAQRALSVAMKDEENRVDAIVESAKSSAGLGEWAVAERLWQRAVELDPQNEDGWMNLATRAMDYGEIEKALKIFKRVSKLEEPSREAMATIADVFLQMGDLSDAVEVAKRFAEDLPGDGLANIVLATAYNKNGRHKLALKSLEKAELCHGIAEFEPIIARQRRFAKHPEIEELFKKSAADALDGDAAEAALELQGIVEKHEDFVEARYFLGVALRRDERLSEAEQVFTQLLIDSDLPGCHKELTGICAVQGRSKEALAHAEAALEDMPGEDDPQLFTNLAAALMENDRIDEALKYAQRAEMHMPDDEFTKRVLALLKQKMSKRGLIKNLGAVMKEAWSWKRKKE</sequence>
<dbReference type="InterPro" id="IPR019734">
    <property type="entry name" value="TPR_rpt"/>
</dbReference>
<keyword evidence="2" id="KW-0802">TPR repeat</keyword>
<organism evidence="3">
    <name type="scientific">hydrothermal vent metagenome</name>
    <dbReference type="NCBI Taxonomy" id="652676"/>
    <lineage>
        <taxon>unclassified sequences</taxon>
        <taxon>metagenomes</taxon>
        <taxon>ecological metagenomes</taxon>
    </lineage>
</organism>
<dbReference type="InterPro" id="IPR011990">
    <property type="entry name" value="TPR-like_helical_dom_sf"/>
</dbReference>
<accession>A0A3B0SIC7</accession>
<dbReference type="Pfam" id="PF13432">
    <property type="entry name" value="TPR_16"/>
    <property type="match status" value="3"/>
</dbReference>
<dbReference type="AlphaFoldDB" id="A0A3B0SIC7"/>
<reference evidence="3" key="1">
    <citation type="submission" date="2018-06" db="EMBL/GenBank/DDBJ databases">
        <authorList>
            <person name="Zhirakovskaya E."/>
        </authorList>
    </citation>
    <scope>NUCLEOTIDE SEQUENCE</scope>
</reference>
<dbReference type="Gene3D" id="1.25.40.10">
    <property type="entry name" value="Tetratricopeptide repeat domain"/>
    <property type="match status" value="2"/>
</dbReference>
<evidence type="ECO:0000313" key="3">
    <source>
        <dbReference type="EMBL" id="VAW02182.1"/>
    </source>
</evidence>
<dbReference type="InterPro" id="IPR051012">
    <property type="entry name" value="CellSynth/LPSAsmb/PSIAsmb"/>
</dbReference>
<dbReference type="PANTHER" id="PTHR45586:SF1">
    <property type="entry name" value="LIPOPOLYSACCHARIDE ASSEMBLY PROTEIN B"/>
    <property type="match status" value="1"/>
</dbReference>
<evidence type="ECO:0008006" key="4">
    <source>
        <dbReference type="Google" id="ProtNLM"/>
    </source>
</evidence>
<dbReference type="PANTHER" id="PTHR45586">
    <property type="entry name" value="TPR REPEAT-CONTAINING PROTEIN PA4667"/>
    <property type="match status" value="1"/>
</dbReference>
<evidence type="ECO:0000256" key="2">
    <source>
        <dbReference type="ARBA" id="ARBA00022803"/>
    </source>
</evidence>
<dbReference type="SUPFAM" id="SSF48452">
    <property type="entry name" value="TPR-like"/>
    <property type="match status" value="2"/>
</dbReference>
<dbReference type="EMBL" id="UOEF01000342">
    <property type="protein sequence ID" value="VAW02182.1"/>
    <property type="molecule type" value="Genomic_DNA"/>
</dbReference>
<gene>
    <name evidence="3" type="ORF">MNBD_ALPHA04-364</name>
</gene>
<protein>
    <recommendedName>
        <fullName evidence="4">Tetratricopeptide repeat protein</fullName>
    </recommendedName>
</protein>
<evidence type="ECO:0000256" key="1">
    <source>
        <dbReference type="ARBA" id="ARBA00022737"/>
    </source>
</evidence>
<feature type="non-terminal residue" evidence="3">
    <location>
        <position position="1"/>
    </location>
</feature>
<keyword evidence="1" id="KW-0677">Repeat</keyword>